<accession>A0A2R8CMK2</accession>
<proteinExistence type="predicted"/>
<dbReference type="OrthoDB" id="9812656at2"/>
<dbReference type="Pfam" id="PF00903">
    <property type="entry name" value="Glyoxalase"/>
    <property type="match status" value="1"/>
</dbReference>
<evidence type="ECO:0000313" key="2">
    <source>
        <dbReference type="EMBL" id="SPJ34115.1"/>
    </source>
</evidence>
<dbReference type="RefSeq" id="WP_108842948.1">
    <property type="nucleotide sequence ID" value="NZ_ONZI01000003.1"/>
</dbReference>
<dbReference type="AlphaFoldDB" id="A0A2R8CMK2"/>
<protein>
    <submittedName>
        <fullName evidence="2">Metallothiol transferase FosB</fullName>
        <ecNumber evidence="2">2.5.1.-</ecNumber>
    </submittedName>
</protein>
<dbReference type="SUPFAM" id="SSF54593">
    <property type="entry name" value="Glyoxalase/Bleomycin resistance protein/Dihydroxybiphenyl dioxygenase"/>
    <property type="match status" value="1"/>
</dbReference>
<keyword evidence="3" id="KW-1185">Reference proteome</keyword>
<sequence>MSTQPAPALRGVIETVLYTADMARARAFFETVLGLSPHLADERFTAYPTGHSMLLLFQQGQTDDTVHLPNDMGTIPPHDGNGRQHIALAIDDDALADWEAHLARHEVTIEGRTHWPPGGESLYFRDPDGHLLELVTPGLWPNY</sequence>
<dbReference type="InterPro" id="IPR050383">
    <property type="entry name" value="GlyoxalaseI/FosfomycinResist"/>
</dbReference>
<dbReference type="InterPro" id="IPR029068">
    <property type="entry name" value="Glyas_Bleomycin-R_OHBP_Dase"/>
</dbReference>
<keyword evidence="2" id="KW-0808">Transferase</keyword>
<evidence type="ECO:0000313" key="3">
    <source>
        <dbReference type="Proteomes" id="UP000244934"/>
    </source>
</evidence>
<dbReference type="Gene3D" id="3.10.180.10">
    <property type="entry name" value="2,3-Dihydroxybiphenyl 1,2-Dioxygenase, domain 1"/>
    <property type="match status" value="1"/>
</dbReference>
<dbReference type="PANTHER" id="PTHR21366:SF22">
    <property type="entry name" value="VOC DOMAIN-CONTAINING PROTEIN"/>
    <property type="match status" value="1"/>
</dbReference>
<dbReference type="EMBL" id="ONZI01000003">
    <property type="protein sequence ID" value="SPJ34115.1"/>
    <property type="molecule type" value="Genomic_DNA"/>
</dbReference>
<dbReference type="InterPro" id="IPR037523">
    <property type="entry name" value="VOC_core"/>
</dbReference>
<dbReference type="PANTHER" id="PTHR21366">
    <property type="entry name" value="GLYOXALASE FAMILY PROTEIN"/>
    <property type="match status" value="1"/>
</dbReference>
<dbReference type="Proteomes" id="UP000244934">
    <property type="component" value="Unassembled WGS sequence"/>
</dbReference>
<evidence type="ECO:0000259" key="1">
    <source>
        <dbReference type="PROSITE" id="PS51819"/>
    </source>
</evidence>
<gene>
    <name evidence="2" type="primary">fosB</name>
    <name evidence="2" type="ORF">KSP9073_02148</name>
</gene>
<reference evidence="3" key="1">
    <citation type="submission" date="2018-03" db="EMBL/GenBank/DDBJ databases">
        <authorList>
            <person name="Navarro De La Torre S."/>
        </authorList>
    </citation>
    <scope>NUCLEOTIDE SEQUENCE [LARGE SCALE GENOMIC DNA]</scope>
    <source>
        <strain evidence="3">EAod3</strain>
    </source>
</reference>
<dbReference type="InterPro" id="IPR004360">
    <property type="entry name" value="Glyas_Fos-R_dOase_dom"/>
</dbReference>
<dbReference type="PROSITE" id="PS51819">
    <property type="entry name" value="VOC"/>
    <property type="match status" value="1"/>
</dbReference>
<dbReference type="GO" id="GO:0016740">
    <property type="term" value="F:transferase activity"/>
    <property type="evidence" value="ECO:0007669"/>
    <property type="project" value="UniProtKB-KW"/>
</dbReference>
<feature type="domain" description="VOC" evidence="1">
    <location>
        <begin position="11"/>
        <end position="137"/>
    </location>
</feature>
<organism evidence="2 3">
    <name type="scientific">Kushneria phyllosphaerae</name>
    <dbReference type="NCBI Taxonomy" id="2100822"/>
    <lineage>
        <taxon>Bacteria</taxon>
        <taxon>Pseudomonadati</taxon>
        <taxon>Pseudomonadota</taxon>
        <taxon>Gammaproteobacteria</taxon>
        <taxon>Oceanospirillales</taxon>
        <taxon>Halomonadaceae</taxon>
        <taxon>Kushneria</taxon>
    </lineage>
</organism>
<name>A0A2R8CMK2_9GAMM</name>
<dbReference type="EC" id="2.5.1.-" evidence="2"/>